<reference evidence="1 2" key="1">
    <citation type="journal article" date="2016" name="Nat. Commun.">
        <title>Ectomycorrhizal ecology is imprinted in the genome of the dominant symbiotic fungus Cenococcum geophilum.</title>
        <authorList>
            <consortium name="DOE Joint Genome Institute"/>
            <person name="Peter M."/>
            <person name="Kohler A."/>
            <person name="Ohm R.A."/>
            <person name="Kuo A."/>
            <person name="Krutzmann J."/>
            <person name="Morin E."/>
            <person name="Arend M."/>
            <person name="Barry K.W."/>
            <person name="Binder M."/>
            <person name="Choi C."/>
            <person name="Clum A."/>
            <person name="Copeland A."/>
            <person name="Grisel N."/>
            <person name="Haridas S."/>
            <person name="Kipfer T."/>
            <person name="LaButti K."/>
            <person name="Lindquist E."/>
            <person name="Lipzen A."/>
            <person name="Maire R."/>
            <person name="Meier B."/>
            <person name="Mihaltcheva S."/>
            <person name="Molinier V."/>
            <person name="Murat C."/>
            <person name="Poggeler S."/>
            <person name="Quandt C.A."/>
            <person name="Sperisen C."/>
            <person name="Tritt A."/>
            <person name="Tisserant E."/>
            <person name="Crous P.W."/>
            <person name="Henrissat B."/>
            <person name="Nehls U."/>
            <person name="Egli S."/>
            <person name="Spatafora J.W."/>
            <person name="Grigoriev I.V."/>
            <person name="Martin F.M."/>
        </authorList>
    </citation>
    <scope>NUCLEOTIDE SEQUENCE [LARGE SCALE GENOMIC DNA]</scope>
    <source>
        <strain evidence="1 2">CBS 207.34</strain>
    </source>
</reference>
<evidence type="ECO:0000313" key="1">
    <source>
        <dbReference type="EMBL" id="OCL11066.1"/>
    </source>
</evidence>
<name>A0A8E2F6K7_9PEZI</name>
<dbReference type="OrthoDB" id="3558752at2759"/>
<dbReference type="EMBL" id="KV749121">
    <property type="protein sequence ID" value="OCL11066.1"/>
    <property type="molecule type" value="Genomic_DNA"/>
</dbReference>
<organism evidence="1 2">
    <name type="scientific">Glonium stellatum</name>
    <dbReference type="NCBI Taxonomy" id="574774"/>
    <lineage>
        <taxon>Eukaryota</taxon>
        <taxon>Fungi</taxon>
        <taxon>Dikarya</taxon>
        <taxon>Ascomycota</taxon>
        <taxon>Pezizomycotina</taxon>
        <taxon>Dothideomycetes</taxon>
        <taxon>Pleosporomycetidae</taxon>
        <taxon>Gloniales</taxon>
        <taxon>Gloniaceae</taxon>
        <taxon>Glonium</taxon>
    </lineage>
</organism>
<gene>
    <name evidence="1" type="ORF">AOQ84DRAFT_387090</name>
</gene>
<evidence type="ECO:0008006" key="3">
    <source>
        <dbReference type="Google" id="ProtNLM"/>
    </source>
</evidence>
<accession>A0A8E2F6K7</accession>
<evidence type="ECO:0000313" key="2">
    <source>
        <dbReference type="Proteomes" id="UP000250140"/>
    </source>
</evidence>
<protein>
    <recommendedName>
        <fullName evidence="3">NACHT-NTPase and P-loop NTPases N-terminal domain-containing protein</fullName>
    </recommendedName>
</protein>
<dbReference type="AlphaFoldDB" id="A0A8E2F6K7"/>
<dbReference type="Proteomes" id="UP000250140">
    <property type="component" value="Unassembled WGS sequence"/>
</dbReference>
<sequence>MVLEAFAAIGLASNVVQFVDFSSKLVKESSHLYHSCSGASDDNLKLEEAIRHLETLSGTLTTPHATAGNVLYQDNSISELALMCKKEATRLITALEELKVTDGPHRKWRSIRQALRSVWRQDGIKRFGKRLSHFQNVLTLHLIRDTNVQQSSVLEELRSLEAKSTLMNINYSTK</sequence>
<keyword evidence="2" id="KW-1185">Reference proteome</keyword>
<proteinExistence type="predicted"/>